<comment type="caution">
    <text evidence="15">The sequence shown here is derived from an EMBL/GenBank/DDBJ whole genome shotgun (WGS) entry which is preliminary data.</text>
</comment>
<evidence type="ECO:0008006" key="17">
    <source>
        <dbReference type="Google" id="ProtNLM"/>
    </source>
</evidence>
<comment type="subcellular location">
    <subcellularLocation>
        <location evidence="1">Endoplasmic reticulum membrane</location>
        <topology evidence="1">Multi-pass membrane protein</topology>
    </subcellularLocation>
</comment>
<keyword evidence="8" id="KW-0443">Lipid metabolism</keyword>
<proteinExistence type="predicted"/>
<feature type="transmembrane region" description="Helical" evidence="14">
    <location>
        <begin position="295"/>
        <end position="314"/>
    </location>
</feature>
<evidence type="ECO:0000256" key="7">
    <source>
        <dbReference type="ARBA" id="ARBA00022989"/>
    </source>
</evidence>
<dbReference type="AlphaFoldDB" id="A0A9W8LMT1"/>
<keyword evidence="5 14" id="KW-0812">Transmembrane</keyword>
<evidence type="ECO:0000256" key="10">
    <source>
        <dbReference type="ARBA" id="ARBA00023209"/>
    </source>
</evidence>
<gene>
    <name evidence="15" type="ORF">GGI15_001177</name>
</gene>
<keyword evidence="6" id="KW-0256">Endoplasmic reticulum</keyword>
<keyword evidence="3" id="KW-0444">Lipid biosynthesis</keyword>
<evidence type="ECO:0000256" key="11">
    <source>
        <dbReference type="ARBA" id="ARBA00023264"/>
    </source>
</evidence>
<evidence type="ECO:0000256" key="3">
    <source>
        <dbReference type="ARBA" id="ARBA00022516"/>
    </source>
</evidence>
<dbReference type="EMBL" id="JANBUM010000041">
    <property type="protein sequence ID" value="KAJ2786857.1"/>
    <property type="molecule type" value="Genomic_DNA"/>
</dbReference>
<feature type="region of interest" description="Disordered" evidence="13">
    <location>
        <begin position="1"/>
        <end position="20"/>
    </location>
</feature>
<comment type="pathway">
    <text evidence="2">Lipid metabolism.</text>
</comment>
<feature type="transmembrane region" description="Helical" evidence="14">
    <location>
        <begin position="326"/>
        <end position="343"/>
    </location>
</feature>
<feature type="transmembrane region" description="Helical" evidence="14">
    <location>
        <begin position="113"/>
        <end position="133"/>
    </location>
</feature>
<dbReference type="Proteomes" id="UP001140172">
    <property type="component" value="Unassembled WGS sequence"/>
</dbReference>
<keyword evidence="9 14" id="KW-0472">Membrane</keyword>
<accession>A0A9W8LMT1</accession>
<keyword evidence="7 14" id="KW-1133">Transmembrane helix</keyword>
<name>A0A9W8LMT1_9FUNG</name>
<keyword evidence="11" id="KW-1208">Phospholipid metabolism</keyword>
<dbReference type="InterPro" id="IPR004277">
    <property type="entry name" value="PSS"/>
</dbReference>
<evidence type="ECO:0000256" key="14">
    <source>
        <dbReference type="SAM" id="Phobius"/>
    </source>
</evidence>
<evidence type="ECO:0000256" key="13">
    <source>
        <dbReference type="SAM" id="MobiDB-lite"/>
    </source>
</evidence>
<feature type="transmembrane region" description="Helical" evidence="14">
    <location>
        <begin position="84"/>
        <end position="101"/>
    </location>
</feature>
<dbReference type="GO" id="GO:0106245">
    <property type="term" value="F:L-serine-phosphatidylethanolamine phosphatidyltransferase activity"/>
    <property type="evidence" value="ECO:0007669"/>
    <property type="project" value="InterPro"/>
</dbReference>
<evidence type="ECO:0000313" key="15">
    <source>
        <dbReference type="EMBL" id="KAJ2786857.1"/>
    </source>
</evidence>
<dbReference type="Pfam" id="PF03034">
    <property type="entry name" value="PSS"/>
    <property type="match status" value="1"/>
</dbReference>
<keyword evidence="4" id="KW-0808">Transferase</keyword>
<comment type="pathway">
    <text evidence="12">Phospholipid metabolism.</text>
</comment>
<evidence type="ECO:0000256" key="12">
    <source>
        <dbReference type="ARBA" id="ARBA00025707"/>
    </source>
</evidence>
<evidence type="ECO:0000256" key="4">
    <source>
        <dbReference type="ARBA" id="ARBA00022679"/>
    </source>
</evidence>
<sequence>MPSDSDDPAAAAPSLRQRRVHAVVAQSQTRRERHQSPMYHESSDPTLEFVYHPRTISVLVALLAGFLYVALYVDPSNDMLNTKWGLLALCSVFVVVSVILFRDGPFVRPHPAFWRAVLALNVLYEMFLVFLLFQSKATGRQIMTFFDPALGHMLPERSYGDNCALTLANVRDGIDIFVLAHSLGWFGKALIIRNHTMCWIMSIVFELLEYSLAHQLPNFNECWWDHWILDVFTCNWLGIYVGMKFCEHYKMKTYTWHGIREIRSIKGKITRAGAQFTPYNWTAYDWAPTRRFKNFVGILFFAVLIMLAELNVFYLKSLLWIPPEHLLVTARLALLFLFSLPSAREYYEYYSNPRCKRMGAHCWMLIVTLVTELLIIVKFGRGEFSEPFPLPVIAFWSLVAAAIVGFSVWQFVLVPHLWPTPSASSPSSATGTDKFNQ</sequence>
<dbReference type="GO" id="GO:0005789">
    <property type="term" value="C:endoplasmic reticulum membrane"/>
    <property type="evidence" value="ECO:0007669"/>
    <property type="project" value="UniProtKB-SubCell"/>
</dbReference>
<evidence type="ECO:0000256" key="8">
    <source>
        <dbReference type="ARBA" id="ARBA00023098"/>
    </source>
</evidence>
<evidence type="ECO:0000313" key="16">
    <source>
        <dbReference type="Proteomes" id="UP001140172"/>
    </source>
</evidence>
<reference evidence="15" key="1">
    <citation type="submission" date="2022-07" db="EMBL/GenBank/DDBJ databases">
        <title>Phylogenomic reconstructions and comparative analyses of Kickxellomycotina fungi.</title>
        <authorList>
            <person name="Reynolds N.K."/>
            <person name="Stajich J.E."/>
            <person name="Barry K."/>
            <person name="Grigoriev I.V."/>
            <person name="Crous P."/>
            <person name="Smith M.E."/>
        </authorList>
    </citation>
    <scope>NUCLEOTIDE SEQUENCE</scope>
    <source>
        <strain evidence="15">BCRC 34489</strain>
    </source>
</reference>
<dbReference type="PANTHER" id="PTHR15362">
    <property type="entry name" value="PHOSPHATIDYLINOSITOL SYNTHASE"/>
    <property type="match status" value="1"/>
</dbReference>
<evidence type="ECO:0000256" key="1">
    <source>
        <dbReference type="ARBA" id="ARBA00004477"/>
    </source>
</evidence>
<dbReference type="PANTHER" id="PTHR15362:SF7">
    <property type="entry name" value="PHOSPHATIDYLSERINE SYNTHASE 2"/>
    <property type="match status" value="1"/>
</dbReference>
<evidence type="ECO:0000256" key="9">
    <source>
        <dbReference type="ARBA" id="ARBA00023136"/>
    </source>
</evidence>
<dbReference type="OrthoDB" id="10265393at2759"/>
<evidence type="ECO:0000256" key="2">
    <source>
        <dbReference type="ARBA" id="ARBA00005189"/>
    </source>
</evidence>
<feature type="transmembrane region" description="Helical" evidence="14">
    <location>
        <begin position="363"/>
        <end position="381"/>
    </location>
</feature>
<evidence type="ECO:0000256" key="5">
    <source>
        <dbReference type="ARBA" id="ARBA00022692"/>
    </source>
</evidence>
<organism evidence="15 16">
    <name type="scientific">Coemansia interrupta</name>
    <dbReference type="NCBI Taxonomy" id="1126814"/>
    <lineage>
        <taxon>Eukaryota</taxon>
        <taxon>Fungi</taxon>
        <taxon>Fungi incertae sedis</taxon>
        <taxon>Zoopagomycota</taxon>
        <taxon>Kickxellomycotina</taxon>
        <taxon>Kickxellomycetes</taxon>
        <taxon>Kickxellales</taxon>
        <taxon>Kickxellaceae</taxon>
        <taxon>Coemansia</taxon>
    </lineage>
</organism>
<dbReference type="GO" id="GO:0006659">
    <property type="term" value="P:phosphatidylserine biosynthetic process"/>
    <property type="evidence" value="ECO:0007669"/>
    <property type="project" value="InterPro"/>
</dbReference>
<feature type="transmembrane region" description="Helical" evidence="14">
    <location>
        <begin position="393"/>
        <end position="414"/>
    </location>
</feature>
<evidence type="ECO:0000256" key="6">
    <source>
        <dbReference type="ARBA" id="ARBA00022824"/>
    </source>
</evidence>
<keyword evidence="10" id="KW-0594">Phospholipid biosynthesis</keyword>
<protein>
    <recommendedName>
        <fullName evidence="17">L-serine-phosphatidylethanolamine phosphatidyltransferase</fullName>
    </recommendedName>
</protein>
<keyword evidence="16" id="KW-1185">Reference proteome</keyword>
<feature type="transmembrane region" description="Helical" evidence="14">
    <location>
        <begin position="51"/>
        <end position="72"/>
    </location>
</feature>